<evidence type="ECO:0000313" key="2">
    <source>
        <dbReference type="Proteomes" id="UP000626092"/>
    </source>
</evidence>
<gene>
    <name evidence="1" type="ORF">RHSIM_Rhsim11G0048200</name>
</gene>
<accession>A0A834L891</accession>
<comment type="caution">
    <text evidence="1">The sequence shown here is derived from an EMBL/GenBank/DDBJ whole genome shotgun (WGS) entry which is preliminary data.</text>
</comment>
<protein>
    <submittedName>
        <fullName evidence="1">Uncharacterized protein</fullName>
    </submittedName>
</protein>
<dbReference type="OrthoDB" id="1511720at2759"/>
<dbReference type="EMBL" id="WJXA01000011">
    <property type="protein sequence ID" value="KAF7127295.1"/>
    <property type="molecule type" value="Genomic_DNA"/>
</dbReference>
<dbReference type="AlphaFoldDB" id="A0A834L891"/>
<sequence>MPILICAYTCSSSSRSRRSVSWVTTHHAPPAHVREKHYVLSGPSVFYRGALHWLLEPSSVIAYNISAKTVSFSLVTVPGIRGWGWGWGVRLCQEDEECCVVFQWLLQLQMFRIIDCAGKLYLKRRILWFLQGMPDYAHLLILSDCPGGIPHLYILALFSFALTPGPFGTVPKFKERLERRAKHVRRSWNDDNLFHLYEQSCISQVAGRYFPPPTDLDATGPPMWSSYKFYAPFSIGGLRDTVYRVTIYCDTASSRWDRSAASARWWDRSAASARLDRCILGVRRC</sequence>
<evidence type="ECO:0000313" key="1">
    <source>
        <dbReference type="EMBL" id="KAF7127295.1"/>
    </source>
</evidence>
<organism evidence="1 2">
    <name type="scientific">Rhododendron simsii</name>
    <name type="common">Sims's rhododendron</name>
    <dbReference type="NCBI Taxonomy" id="118357"/>
    <lineage>
        <taxon>Eukaryota</taxon>
        <taxon>Viridiplantae</taxon>
        <taxon>Streptophyta</taxon>
        <taxon>Embryophyta</taxon>
        <taxon>Tracheophyta</taxon>
        <taxon>Spermatophyta</taxon>
        <taxon>Magnoliopsida</taxon>
        <taxon>eudicotyledons</taxon>
        <taxon>Gunneridae</taxon>
        <taxon>Pentapetalae</taxon>
        <taxon>asterids</taxon>
        <taxon>Ericales</taxon>
        <taxon>Ericaceae</taxon>
        <taxon>Ericoideae</taxon>
        <taxon>Rhodoreae</taxon>
        <taxon>Rhododendron</taxon>
    </lineage>
</organism>
<name>A0A834L891_RHOSS</name>
<keyword evidence="2" id="KW-1185">Reference proteome</keyword>
<reference evidence="1" key="1">
    <citation type="submission" date="2019-11" db="EMBL/GenBank/DDBJ databases">
        <authorList>
            <person name="Liu Y."/>
            <person name="Hou J."/>
            <person name="Li T.-Q."/>
            <person name="Guan C.-H."/>
            <person name="Wu X."/>
            <person name="Wu H.-Z."/>
            <person name="Ling F."/>
            <person name="Zhang R."/>
            <person name="Shi X.-G."/>
            <person name="Ren J.-P."/>
            <person name="Chen E.-F."/>
            <person name="Sun J.-M."/>
        </authorList>
    </citation>
    <scope>NUCLEOTIDE SEQUENCE</scope>
    <source>
        <strain evidence="1">Adult_tree_wgs_1</strain>
        <tissue evidence="1">Leaves</tissue>
    </source>
</reference>
<dbReference type="Proteomes" id="UP000626092">
    <property type="component" value="Unassembled WGS sequence"/>
</dbReference>
<proteinExistence type="predicted"/>